<gene>
    <name evidence="4" type="ORF">KI387_028509</name>
</gene>
<sequence length="331" mass="36043">MASLCNNSSQPFPKNEGDHRHEDEFVRGIDKLDRKSEGGDKSGEEFVDLWSLCEPGKRPLESLLGSNSLSAGLNTRPYGITETLVGNNSLCPRSNARPYGSSTGENLCGGKDGFHFCTESLGFESSDERDDCHAHFSSKAVEEEEPEEEPPGAYCFTEAAEKRLYATGHGHMGANKGTRFPPPLPSLAGTGKASVFLKPLRKDGRFLLQEVEVTRHELMHAWRQDGRLRLQLIARSESPPPDTSEDSPLGTDRSDTLERSDNCNVAKTAFPSSASGEGGQRGASLEDEHVQVESYRRGGGAGASLPILSSLARCQEKAACLRTWKPRYVAT</sequence>
<comment type="similarity">
    <text evidence="1">Belongs to the fantastic four family.</text>
</comment>
<feature type="compositionally biased region" description="Polar residues" evidence="2">
    <location>
        <begin position="262"/>
        <end position="275"/>
    </location>
</feature>
<dbReference type="InterPro" id="IPR046431">
    <property type="entry name" value="FAF_dom"/>
</dbReference>
<comment type="caution">
    <text evidence="4">The sequence shown here is derived from an EMBL/GenBank/DDBJ whole genome shotgun (WGS) entry which is preliminary data.</text>
</comment>
<dbReference type="PANTHER" id="PTHR33155:SF75">
    <property type="entry name" value="OS02G0750800 PROTEIN"/>
    <property type="match status" value="1"/>
</dbReference>
<feature type="domain" description="FAF" evidence="3">
    <location>
        <begin position="179"/>
        <end position="232"/>
    </location>
</feature>
<proteinExistence type="inferred from homology"/>
<organism evidence="4 5">
    <name type="scientific">Taxus chinensis</name>
    <name type="common">Chinese yew</name>
    <name type="synonym">Taxus wallichiana var. chinensis</name>
    <dbReference type="NCBI Taxonomy" id="29808"/>
    <lineage>
        <taxon>Eukaryota</taxon>
        <taxon>Viridiplantae</taxon>
        <taxon>Streptophyta</taxon>
        <taxon>Embryophyta</taxon>
        <taxon>Tracheophyta</taxon>
        <taxon>Spermatophyta</taxon>
        <taxon>Pinopsida</taxon>
        <taxon>Pinidae</taxon>
        <taxon>Conifers II</taxon>
        <taxon>Cupressales</taxon>
        <taxon>Taxaceae</taxon>
        <taxon>Taxus</taxon>
    </lineage>
</organism>
<evidence type="ECO:0000256" key="1">
    <source>
        <dbReference type="ARBA" id="ARBA00008690"/>
    </source>
</evidence>
<feature type="region of interest" description="Disordered" evidence="2">
    <location>
        <begin position="1"/>
        <end position="42"/>
    </location>
</feature>
<evidence type="ECO:0000256" key="2">
    <source>
        <dbReference type="SAM" id="MobiDB-lite"/>
    </source>
</evidence>
<feature type="compositionally biased region" description="Polar residues" evidence="2">
    <location>
        <begin position="1"/>
        <end position="12"/>
    </location>
</feature>
<feature type="region of interest" description="Disordered" evidence="2">
    <location>
        <begin position="236"/>
        <end position="287"/>
    </location>
</feature>
<reference evidence="4 5" key="1">
    <citation type="journal article" date="2021" name="Nat. Plants">
        <title>The Taxus genome provides insights into paclitaxel biosynthesis.</title>
        <authorList>
            <person name="Xiong X."/>
            <person name="Gou J."/>
            <person name="Liao Q."/>
            <person name="Li Y."/>
            <person name="Zhou Q."/>
            <person name="Bi G."/>
            <person name="Li C."/>
            <person name="Du R."/>
            <person name="Wang X."/>
            <person name="Sun T."/>
            <person name="Guo L."/>
            <person name="Liang H."/>
            <person name="Lu P."/>
            <person name="Wu Y."/>
            <person name="Zhang Z."/>
            <person name="Ro D.K."/>
            <person name="Shang Y."/>
            <person name="Huang S."/>
            <person name="Yan J."/>
        </authorList>
    </citation>
    <scope>NUCLEOTIDE SEQUENCE [LARGE SCALE GENOMIC DNA]</scope>
    <source>
        <strain evidence="4">Ta-2019</strain>
    </source>
</reference>
<feature type="compositionally biased region" description="Basic and acidic residues" evidence="2">
    <location>
        <begin position="252"/>
        <end position="261"/>
    </location>
</feature>
<name>A0AA38CGT8_TAXCH</name>
<evidence type="ECO:0000313" key="4">
    <source>
        <dbReference type="EMBL" id="KAH9296827.1"/>
    </source>
</evidence>
<protein>
    <recommendedName>
        <fullName evidence="3">FAF domain-containing protein</fullName>
    </recommendedName>
</protein>
<feature type="compositionally biased region" description="Basic and acidic residues" evidence="2">
    <location>
        <begin position="15"/>
        <end position="42"/>
    </location>
</feature>
<dbReference type="Proteomes" id="UP000824469">
    <property type="component" value="Unassembled WGS sequence"/>
</dbReference>
<dbReference type="AlphaFoldDB" id="A0AA38CGT8"/>
<evidence type="ECO:0000313" key="5">
    <source>
        <dbReference type="Proteomes" id="UP000824469"/>
    </source>
</evidence>
<dbReference type="Pfam" id="PF11250">
    <property type="entry name" value="FAF"/>
    <property type="match status" value="1"/>
</dbReference>
<evidence type="ECO:0000259" key="3">
    <source>
        <dbReference type="Pfam" id="PF11250"/>
    </source>
</evidence>
<dbReference type="InterPro" id="IPR021410">
    <property type="entry name" value="FAF"/>
</dbReference>
<dbReference type="EMBL" id="JAHRHJ020000010">
    <property type="protein sequence ID" value="KAH9296827.1"/>
    <property type="molecule type" value="Genomic_DNA"/>
</dbReference>
<keyword evidence="5" id="KW-1185">Reference proteome</keyword>
<accession>A0AA38CGT8</accession>
<dbReference type="PANTHER" id="PTHR33155">
    <property type="entry name" value="FANTASTIC FOUR-LIKE PROTEIN (DUF3049)"/>
    <property type="match status" value="1"/>
</dbReference>